<dbReference type="PANTHER" id="PTHR47861:SF3">
    <property type="entry name" value="FKBP-TYPE PEPTIDYL-PROLYL CIS-TRANS ISOMERASE SLYD"/>
    <property type="match status" value="1"/>
</dbReference>
<dbReference type="EMBL" id="DLUG01000170">
    <property type="protein sequence ID" value="DAB36151.1"/>
    <property type="molecule type" value="Genomic_DNA"/>
</dbReference>
<dbReference type="Gene3D" id="3.10.50.40">
    <property type="match status" value="1"/>
</dbReference>
<dbReference type="EC" id="5.2.1.8" evidence="4"/>
<evidence type="ECO:0000256" key="7">
    <source>
        <dbReference type="ARBA" id="ARBA00023186"/>
    </source>
</evidence>
<gene>
    <name evidence="9" type="ORF">CFH80_06410</name>
</gene>
<dbReference type="InterPro" id="IPR046357">
    <property type="entry name" value="PPIase_dom_sf"/>
</dbReference>
<evidence type="ECO:0000313" key="9">
    <source>
        <dbReference type="EMBL" id="DAB36151.1"/>
    </source>
</evidence>
<organism evidence="9 10">
    <name type="scientific">Sulfurospirillum cavolei</name>
    <dbReference type="NCBI Taxonomy" id="366522"/>
    <lineage>
        <taxon>Bacteria</taxon>
        <taxon>Pseudomonadati</taxon>
        <taxon>Campylobacterota</taxon>
        <taxon>Epsilonproteobacteria</taxon>
        <taxon>Campylobacterales</taxon>
        <taxon>Sulfurospirillaceae</taxon>
        <taxon>Sulfurospirillum</taxon>
    </lineage>
</organism>
<evidence type="ECO:0000256" key="6">
    <source>
        <dbReference type="ARBA" id="ARBA00023110"/>
    </source>
</evidence>
<keyword evidence="6" id="KW-0697">Rotamase</keyword>
<reference evidence="9 10" key="1">
    <citation type="journal article" date="2017" name="Front. Microbiol.">
        <title>Comparative Genomic Analysis of the Class Epsilonproteobacteria and Proposed Reclassification to Epsilonbacteraeota (phyl. nov.).</title>
        <authorList>
            <person name="Waite D.W."/>
            <person name="Vanwonterghem I."/>
            <person name="Rinke C."/>
            <person name="Parks D.H."/>
            <person name="Zhang Y."/>
            <person name="Takai K."/>
            <person name="Sievert S.M."/>
            <person name="Simon J."/>
            <person name="Campbell B.J."/>
            <person name="Hanson T.E."/>
            <person name="Woyke T."/>
            <person name="Klotz M.G."/>
            <person name="Hugenholtz P."/>
        </authorList>
    </citation>
    <scope>NUCLEOTIDE SEQUENCE [LARGE SCALE GENOMIC DNA]</scope>
    <source>
        <strain evidence="9">UBA11420</strain>
    </source>
</reference>
<keyword evidence="8 9" id="KW-0413">Isomerase</keyword>
<keyword evidence="7" id="KW-0143">Chaperone</keyword>
<comment type="caution">
    <text evidence="9">The sequence shown here is derived from an EMBL/GenBank/DDBJ whole genome shotgun (WGS) entry which is preliminary data.</text>
</comment>
<comment type="similarity">
    <text evidence="3">Belongs to the FKBP-type PPIase family.</text>
</comment>
<dbReference type="SUPFAM" id="SSF54534">
    <property type="entry name" value="FKBP-like"/>
    <property type="match status" value="1"/>
</dbReference>
<dbReference type="Proteomes" id="UP000231638">
    <property type="component" value="Unassembled WGS sequence"/>
</dbReference>
<dbReference type="GO" id="GO:0003755">
    <property type="term" value="F:peptidyl-prolyl cis-trans isomerase activity"/>
    <property type="evidence" value="ECO:0007669"/>
    <property type="project" value="UniProtKB-KW"/>
</dbReference>
<dbReference type="AlphaFoldDB" id="A0A2D3W454"/>
<keyword evidence="5" id="KW-0963">Cytoplasm</keyword>
<protein>
    <recommendedName>
        <fullName evidence="4">peptidylprolyl isomerase</fullName>
        <ecNumber evidence="4">5.2.1.8</ecNumber>
    </recommendedName>
</protein>
<sequence>MNIQKNRVVTLSYQLFDASDRQPLDTGDEPLVYLHGGYGDLFEKVEHALENKEIGDEVTLVLSAKESFGEYDENLVVTQPRSDFDE</sequence>
<evidence type="ECO:0000313" key="10">
    <source>
        <dbReference type="Proteomes" id="UP000231638"/>
    </source>
</evidence>
<name>A0A2D3W454_9BACT</name>
<evidence type="ECO:0000256" key="5">
    <source>
        <dbReference type="ARBA" id="ARBA00022490"/>
    </source>
</evidence>
<evidence type="ECO:0000256" key="2">
    <source>
        <dbReference type="ARBA" id="ARBA00004496"/>
    </source>
</evidence>
<dbReference type="STRING" id="366522.GCA_001548055_01513"/>
<evidence type="ECO:0000256" key="8">
    <source>
        <dbReference type="ARBA" id="ARBA00023235"/>
    </source>
</evidence>
<comment type="subcellular location">
    <subcellularLocation>
        <location evidence="2">Cytoplasm</location>
    </subcellularLocation>
</comment>
<comment type="catalytic activity">
    <reaction evidence="1">
        <text>[protein]-peptidylproline (omega=180) = [protein]-peptidylproline (omega=0)</text>
        <dbReference type="Rhea" id="RHEA:16237"/>
        <dbReference type="Rhea" id="RHEA-COMP:10747"/>
        <dbReference type="Rhea" id="RHEA-COMP:10748"/>
        <dbReference type="ChEBI" id="CHEBI:83833"/>
        <dbReference type="ChEBI" id="CHEBI:83834"/>
        <dbReference type="EC" id="5.2.1.8"/>
    </reaction>
</comment>
<evidence type="ECO:0000256" key="4">
    <source>
        <dbReference type="ARBA" id="ARBA00013194"/>
    </source>
</evidence>
<dbReference type="GO" id="GO:0005737">
    <property type="term" value="C:cytoplasm"/>
    <property type="evidence" value="ECO:0007669"/>
    <property type="project" value="UniProtKB-SubCell"/>
</dbReference>
<dbReference type="PANTHER" id="PTHR47861">
    <property type="entry name" value="FKBP-TYPE PEPTIDYL-PROLYL CIS-TRANS ISOMERASE SLYD"/>
    <property type="match status" value="1"/>
</dbReference>
<feature type="non-terminal residue" evidence="9">
    <location>
        <position position="86"/>
    </location>
</feature>
<proteinExistence type="inferred from homology"/>
<accession>A0A2D3W454</accession>
<evidence type="ECO:0000256" key="1">
    <source>
        <dbReference type="ARBA" id="ARBA00000971"/>
    </source>
</evidence>
<evidence type="ECO:0000256" key="3">
    <source>
        <dbReference type="ARBA" id="ARBA00006577"/>
    </source>
</evidence>